<feature type="active site" description="Cysteine sulfenic acid (-SOH) intermediate" evidence="6">
    <location>
        <position position="137"/>
    </location>
</feature>
<dbReference type="PANTHER" id="PTHR33930">
    <property type="entry name" value="ALKYL HYDROPEROXIDE REDUCTASE AHPD"/>
    <property type="match status" value="1"/>
</dbReference>
<keyword evidence="3 6" id="KW-0560">Oxidoreductase</keyword>
<evidence type="ECO:0000256" key="6">
    <source>
        <dbReference type="HAMAP-Rule" id="MF_01676"/>
    </source>
</evidence>
<evidence type="ECO:0000256" key="3">
    <source>
        <dbReference type="ARBA" id="ARBA00023002"/>
    </source>
</evidence>
<evidence type="ECO:0000256" key="5">
    <source>
        <dbReference type="ARBA" id="ARBA00023284"/>
    </source>
</evidence>
<comment type="function">
    <text evidence="6">Antioxidant protein with alkyl hydroperoxidase activity. Required for the reduction of the AhpC active site cysteine residues and for the regeneration of the AhpC enzyme activity.</text>
</comment>
<accession>A0ABV7J409</accession>
<dbReference type="InterPro" id="IPR029032">
    <property type="entry name" value="AhpD-like"/>
</dbReference>
<evidence type="ECO:0000313" key="8">
    <source>
        <dbReference type="EMBL" id="MFC3192890.1"/>
    </source>
</evidence>
<keyword evidence="2 6" id="KW-0049">Antioxidant</keyword>
<dbReference type="HAMAP" id="MF_01676">
    <property type="entry name" value="AhpD"/>
    <property type="match status" value="1"/>
</dbReference>
<dbReference type="SUPFAM" id="SSF69118">
    <property type="entry name" value="AhpD-like"/>
    <property type="match status" value="1"/>
</dbReference>
<keyword evidence="5 6" id="KW-0676">Redox-active center</keyword>
<reference evidence="9" key="1">
    <citation type="journal article" date="2019" name="Int. J. Syst. Evol. Microbiol.">
        <title>The Global Catalogue of Microorganisms (GCM) 10K type strain sequencing project: providing services to taxonomists for standard genome sequencing and annotation.</title>
        <authorList>
            <consortium name="The Broad Institute Genomics Platform"/>
            <consortium name="The Broad Institute Genome Sequencing Center for Infectious Disease"/>
            <person name="Wu L."/>
            <person name="Ma J."/>
        </authorList>
    </citation>
    <scope>NUCLEOTIDE SEQUENCE [LARGE SCALE GENOMIC DNA]</scope>
    <source>
        <strain evidence="9">KCTC 42953</strain>
    </source>
</reference>
<dbReference type="Pfam" id="PF02627">
    <property type="entry name" value="CMD"/>
    <property type="match status" value="1"/>
</dbReference>
<comment type="catalytic activity">
    <reaction evidence="6">
        <text>N(6)-[(R)-dihydrolipoyl]-L-lysyl-[lipoyl-carrier protein] + a hydroperoxide = N(6)-[(R)-lipoyl]-L-lysyl-[lipoyl-carrier protein] + an alcohol + H2O</text>
        <dbReference type="Rhea" id="RHEA:62636"/>
        <dbReference type="Rhea" id="RHEA-COMP:10502"/>
        <dbReference type="Rhea" id="RHEA-COMP:16355"/>
        <dbReference type="ChEBI" id="CHEBI:15377"/>
        <dbReference type="ChEBI" id="CHEBI:30879"/>
        <dbReference type="ChEBI" id="CHEBI:35924"/>
        <dbReference type="ChEBI" id="CHEBI:83099"/>
        <dbReference type="ChEBI" id="CHEBI:83100"/>
        <dbReference type="EC" id="1.11.1.28"/>
    </reaction>
</comment>
<protein>
    <recommendedName>
        <fullName evidence="6">Alkyl hydroperoxide reductase AhpD</fullName>
        <ecNumber evidence="6">1.11.1.28</ecNumber>
    </recommendedName>
    <alternativeName>
        <fullName evidence="6">Alkylhydroperoxidase AhpD</fullName>
    </alternativeName>
</protein>
<keyword evidence="1 6" id="KW-0575">Peroxidase</keyword>
<comment type="caution">
    <text evidence="8">The sequence shown here is derived from an EMBL/GenBank/DDBJ whole genome shotgun (WGS) entry which is preliminary data.</text>
</comment>
<dbReference type="InterPro" id="IPR004675">
    <property type="entry name" value="AhpD_core"/>
</dbReference>
<evidence type="ECO:0000256" key="2">
    <source>
        <dbReference type="ARBA" id="ARBA00022862"/>
    </source>
</evidence>
<evidence type="ECO:0000313" key="9">
    <source>
        <dbReference type="Proteomes" id="UP001595533"/>
    </source>
</evidence>
<evidence type="ECO:0000256" key="1">
    <source>
        <dbReference type="ARBA" id="ARBA00022559"/>
    </source>
</evidence>
<feature type="disulfide bond" description="Interchain (with AhpC); in linked form" evidence="6">
    <location>
        <position position="137"/>
    </location>
</feature>
<dbReference type="InterPro" id="IPR003779">
    <property type="entry name" value="CMD-like"/>
</dbReference>
<comment type="similarity">
    <text evidence="6">Belongs to the AhpD family.</text>
</comment>
<name>A0ABV7J409_9GAMM</name>
<dbReference type="EC" id="1.11.1.28" evidence="6"/>
<feature type="domain" description="Carboxymuconolactone decarboxylase-like" evidence="7">
    <location>
        <begin position="103"/>
        <end position="173"/>
    </location>
</feature>
<keyword evidence="4 6" id="KW-1015">Disulfide bond</keyword>
<dbReference type="RefSeq" id="WP_077409557.1">
    <property type="nucleotide sequence ID" value="NZ_JBHRTS010000001.1"/>
</dbReference>
<organism evidence="8 9">
    <name type="scientific">Marinicella sediminis</name>
    <dbReference type="NCBI Taxonomy" id="1792834"/>
    <lineage>
        <taxon>Bacteria</taxon>
        <taxon>Pseudomonadati</taxon>
        <taxon>Pseudomonadota</taxon>
        <taxon>Gammaproteobacteria</taxon>
        <taxon>Lysobacterales</taxon>
        <taxon>Marinicellaceae</taxon>
        <taxon>Marinicella</taxon>
    </lineage>
</organism>
<evidence type="ECO:0000256" key="4">
    <source>
        <dbReference type="ARBA" id="ARBA00023157"/>
    </source>
</evidence>
<dbReference type="NCBIfam" id="TIGR00778">
    <property type="entry name" value="ahpD_dom"/>
    <property type="match status" value="1"/>
</dbReference>
<feature type="disulfide bond" evidence="6">
    <location>
        <begin position="134"/>
        <end position="137"/>
    </location>
</feature>
<feature type="active site" description="Proton donor" evidence="6">
    <location>
        <position position="134"/>
    </location>
</feature>
<dbReference type="EMBL" id="JBHRTS010000001">
    <property type="protein sequence ID" value="MFC3192890.1"/>
    <property type="molecule type" value="Genomic_DNA"/>
</dbReference>
<proteinExistence type="inferred from homology"/>
<sequence>MTIQTLKAALPEYAKDIKLNLGSVLTEEGSAGLTEQQIAMVALGSAYATKDADVIGGITGSASTVLSADEIKAVKAATTIMAMNNVYYRFTHLVSDQSYSTMPAKLRMNVMANPGIEKIDFELISLAVSAIEGCGLCIDSHVAVIGKHGISKEGIQSSIRIAATINAVAQALDIERHASDETSGSIAA</sequence>
<dbReference type="InterPro" id="IPR004674">
    <property type="entry name" value="AhpD"/>
</dbReference>
<dbReference type="Gene3D" id="1.20.1290.10">
    <property type="entry name" value="AhpD-like"/>
    <property type="match status" value="1"/>
</dbReference>
<gene>
    <name evidence="6" type="primary">ahpD</name>
    <name evidence="8" type="ORF">ACFODZ_01425</name>
</gene>
<dbReference type="PANTHER" id="PTHR33930:SF7">
    <property type="entry name" value="ALKYL HYDROPEROXIDE REDUCTASE AHPD"/>
    <property type="match status" value="1"/>
</dbReference>
<evidence type="ECO:0000259" key="7">
    <source>
        <dbReference type="Pfam" id="PF02627"/>
    </source>
</evidence>
<keyword evidence="9" id="KW-1185">Reference proteome</keyword>
<dbReference type="Proteomes" id="UP001595533">
    <property type="component" value="Unassembled WGS sequence"/>
</dbReference>